<comment type="function">
    <text evidence="3">Involved in transvection phenomena (= synapsis-dependent gene expression), where the synaptic pairing of chromosomes carrying genes with which zeste interacts influences the expression of these genes. Zeste binds to DNA and stimulates transcription from a nearby promoter.</text>
</comment>
<evidence type="ECO:0000313" key="5">
    <source>
        <dbReference type="Proteomes" id="UP000887565"/>
    </source>
</evidence>
<evidence type="ECO:0000313" key="6">
    <source>
        <dbReference type="WBParaSite" id="nRc.2.0.1.t13140-RA"/>
    </source>
</evidence>
<sequence length="84" mass="10052">MSGSNEKKRMRNWTPREELHLKEICLEYQLVLDSAHRNSDTTKKKDHVWRIIEAEVNAKNPGVHRPLEDIIIKWKNLKSRAKEY</sequence>
<evidence type="ECO:0000256" key="3">
    <source>
        <dbReference type="ARBA" id="ARBA00025466"/>
    </source>
</evidence>
<dbReference type="WBParaSite" id="nRc.2.0.1.t13140-RA">
    <property type="protein sequence ID" value="nRc.2.0.1.t13140-RA"/>
    <property type="gene ID" value="nRc.2.0.1.g13140"/>
</dbReference>
<protein>
    <recommendedName>
        <fullName evidence="2">Regulatory protein zeste</fullName>
    </recommendedName>
</protein>
<reference evidence="6" key="1">
    <citation type="submission" date="2022-11" db="UniProtKB">
        <authorList>
            <consortium name="WormBaseParasite"/>
        </authorList>
    </citation>
    <scope>IDENTIFICATION</scope>
</reference>
<evidence type="ECO:0000256" key="2">
    <source>
        <dbReference type="ARBA" id="ARBA00016807"/>
    </source>
</evidence>
<organism evidence="5 6">
    <name type="scientific">Romanomermis culicivorax</name>
    <name type="common">Nematode worm</name>
    <dbReference type="NCBI Taxonomy" id="13658"/>
    <lineage>
        <taxon>Eukaryota</taxon>
        <taxon>Metazoa</taxon>
        <taxon>Ecdysozoa</taxon>
        <taxon>Nematoda</taxon>
        <taxon>Enoplea</taxon>
        <taxon>Dorylaimia</taxon>
        <taxon>Mermithida</taxon>
        <taxon>Mermithoidea</taxon>
        <taxon>Mermithidae</taxon>
        <taxon>Romanomermis</taxon>
    </lineage>
</organism>
<comment type="subunit">
    <text evidence="1">Self-associates forming complexes of several hundred monomers.</text>
</comment>
<evidence type="ECO:0000256" key="1">
    <source>
        <dbReference type="ARBA" id="ARBA00011764"/>
    </source>
</evidence>
<dbReference type="AlphaFoldDB" id="A0A915IG93"/>
<dbReference type="Pfam" id="PF13873">
    <property type="entry name" value="Myb_DNA-bind_5"/>
    <property type="match status" value="1"/>
</dbReference>
<accession>A0A915IG93</accession>
<feature type="domain" description="Myb/SANT-like DNA-binding" evidence="4">
    <location>
        <begin position="9"/>
        <end position="82"/>
    </location>
</feature>
<evidence type="ECO:0000259" key="4">
    <source>
        <dbReference type="Pfam" id="PF13873"/>
    </source>
</evidence>
<proteinExistence type="predicted"/>
<dbReference type="InterPro" id="IPR028002">
    <property type="entry name" value="Myb_DNA-bind_5"/>
</dbReference>
<keyword evidence="5" id="KW-1185">Reference proteome</keyword>
<name>A0A915IG93_ROMCU</name>
<dbReference type="Proteomes" id="UP000887565">
    <property type="component" value="Unplaced"/>
</dbReference>